<dbReference type="PANTHER" id="PTHR43586">
    <property type="entry name" value="CYSTEINE DESULFURASE"/>
    <property type="match status" value="1"/>
</dbReference>
<comment type="similarity">
    <text evidence="2">Belongs to the class-V pyridoxal-phosphate-dependent aminotransferase family. Csd subfamily.</text>
</comment>
<evidence type="ECO:0000256" key="1">
    <source>
        <dbReference type="ARBA" id="ARBA00001933"/>
    </source>
</evidence>
<dbReference type="Gene3D" id="3.90.1150.10">
    <property type="entry name" value="Aspartate Aminotransferase, domain 1"/>
    <property type="match status" value="1"/>
</dbReference>
<dbReference type="InterPro" id="IPR015424">
    <property type="entry name" value="PyrdxlP-dep_Trfase"/>
</dbReference>
<dbReference type="InterPro" id="IPR010970">
    <property type="entry name" value="Cys_dSase_SufS"/>
</dbReference>
<comment type="cofactor">
    <cofactor evidence="1">
        <name>pyridoxal 5'-phosphate</name>
        <dbReference type="ChEBI" id="CHEBI:597326"/>
    </cofactor>
</comment>
<gene>
    <name evidence="8" type="ORF">E6H02_01400</name>
</gene>
<evidence type="ECO:0000313" key="8">
    <source>
        <dbReference type="EMBL" id="TMJ15991.1"/>
    </source>
</evidence>
<dbReference type="InterPro" id="IPR000192">
    <property type="entry name" value="Aminotrans_V_dom"/>
</dbReference>
<evidence type="ECO:0000256" key="3">
    <source>
        <dbReference type="ARBA" id="ARBA00012239"/>
    </source>
</evidence>
<dbReference type="CDD" id="cd06453">
    <property type="entry name" value="SufS_like"/>
    <property type="match status" value="1"/>
</dbReference>
<evidence type="ECO:0000313" key="9">
    <source>
        <dbReference type="Proteomes" id="UP000320393"/>
    </source>
</evidence>
<evidence type="ECO:0000256" key="4">
    <source>
        <dbReference type="ARBA" id="ARBA00022679"/>
    </source>
</evidence>
<dbReference type="SUPFAM" id="SSF53383">
    <property type="entry name" value="PLP-dependent transferases"/>
    <property type="match status" value="1"/>
</dbReference>
<evidence type="ECO:0000256" key="2">
    <source>
        <dbReference type="ARBA" id="ARBA00010447"/>
    </source>
</evidence>
<comment type="caution">
    <text evidence="8">The sequence shown here is derived from an EMBL/GenBank/DDBJ whole genome shotgun (WGS) entry which is preliminary data.</text>
</comment>
<dbReference type="PANTHER" id="PTHR43586:SF8">
    <property type="entry name" value="CYSTEINE DESULFURASE 1, CHLOROPLASTIC"/>
    <property type="match status" value="1"/>
</dbReference>
<comment type="catalytic activity">
    <reaction evidence="6">
        <text>(sulfur carrier)-H + L-cysteine = (sulfur carrier)-SH + L-alanine</text>
        <dbReference type="Rhea" id="RHEA:43892"/>
        <dbReference type="Rhea" id="RHEA-COMP:14737"/>
        <dbReference type="Rhea" id="RHEA-COMP:14739"/>
        <dbReference type="ChEBI" id="CHEBI:29917"/>
        <dbReference type="ChEBI" id="CHEBI:35235"/>
        <dbReference type="ChEBI" id="CHEBI:57972"/>
        <dbReference type="ChEBI" id="CHEBI:64428"/>
        <dbReference type="EC" id="2.8.1.7"/>
    </reaction>
</comment>
<dbReference type="EMBL" id="VBAM01000036">
    <property type="protein sequence ID" value="TMJ15991.1"/>
    <property type="molecule type" value="Genomic_DNA"/>
</dbReference>
<accession>A0A537M6W5</accession>
<evidence type="ECO:0000256" key="5">
    <source>
        <dbReference type="ARBA" id="ARBA00022898"/>
    </source>
</evidence>
<keyword evidence="4" id="KW-0808">Transferase</keyword>
<dbReference type="NCBIfam" id="TIGR01979">
    <property type="entry name" value="sufS"/>
    <property type="match status" value="1"/>
</dbReference>
<keyword evidence="5" id="KW-0663">Pyridoxal phosphate</keyword>
<dbReference type="GO" id="GO:0006534">
    <property type="term" value="P:cysteine metabolic process"/>
    <property type="evidence" value="ECO:0007669"/>
    <property type="project" value="InterPro"/>
</dbReference>
<feature type="domain" description="Aminotransferase class V" evidence="7">
    <location>
        <begin position="24"/>
        <end position="394"/>
    </location>
</feature>
<dbReference type="InterPro" id="IPR015421">
    <property type="entry name" value="PyrdxlP-dep_Trfase_major"/>
</dbReference>
<dbReference type="Proteomes" id="UP000320393">
    <property type="component" value="Unassembled WGS sequence"/>
</dbReference>
<dbReference type="Pfam" id="PF00266">
    <property type="entry name" value="Aminotran_5"/>
    <property type="match status" value="1"/>
</dbReference>
<evidence type="ECO:0000259" key="7">
    <source>
        <dbReference type="Pfam" id="PF00266"/>
    </source>
</evidence>
<organism evidence="8 9">
    <name type="scientific">Candidatus Segetimicrobium genomatis</name>
    <dbReference type="NCBI Taxonomy" id="2569760"/>
    <lineage>
        <taxon>Bacteria</taxon>
        <taxon>Bacillati</taxon>
        <taxon>Candidatus Sysuimicrobiota</taxon>
        <taxon>Candidatus Sysuimicrobiia</taxon>
        <taxon>Candidatus Sysuimicrobiales</taxon>
        <taxon>Candidatus Segetimicrobiaceae</taxon>
        <taxon>Candidatus Segetimicrobium</taxon>
    </lineage>
</organism>
<proteinExistence type="inferred from homology"/>
<dbReference type="AlphaFoldDB" id="A0A537M6W5"/>
<name>A0A537M6W5_9BACT</name>
<dbReference type="GO" id="GO:0031071">
    <property type="term" value="F:cysteine desulfurase activity"/>
    <property type="evidence" value="ECO:0007669"/>
    <property type="project" value="UniProtKB-EC"/>
</dbReference>
<protein>
    <recommendedName>
        <fullName evidence="3">cysteine desulfurase</fullName>
        <ecNumber evidence="3">2.8.1.7</ecNumber>
    </recommendedName>
</protein>
<dbReference type="EC" id="2.8.1.7" evidence="3"/>
<dbReference type="GO" id="GO:0030170">
    <property type="term" value="F:pyridoxal phosphate binding"/>
    <property type="evidence" value="ECO:0007669"/>
    <property type="project" value="InterPro"/>
</dbReference>
<dbReference type="Gene3D" id="3.40.640.10">
    <property type="entry name" value="Type I PLP-dependent aspartate aminotransferase-like (Major domain)"/>
    <property type="match status" value="1"/>
</dbReference>
<sequence length="409" mass="44960">MGIPATIREDFPILRQRVNGHPLVYLDSASTSQKPRQVIAALVRYYEEYNANVHRGVYSIAERATAEYEAARAKVARFLGAGGADEIIFTRNVTEALNLVAYAWGRRHVGPGDEILTTEMEHHSNLVPWQLLAQERGARLRHIPFDDRGRLVLDDLDRLLTDRTRLVALVHVSNTFGTINPVAEIARAAHARGALVVVDGAQSTPHRAVDVRALGADFFGFTGHKMLAPMGIGGLWGRRDLLEAMGPFLGGGEMISDVWLDHAQWNELPWKYEAGTPNVGDAIALGAAVDYLERLGMDAVAAHEREITEYAMERLGEVPGLRLLGPGARERGGVVSFAIEGVHPHDVAQVLDTEGVCVRAGHHCTKPLHRKLGIGASVRASFYVYTIKEEIDVLTRALEKTRELFRVAG</sequence>
<dbReference type="InterPro" id="IPR015422">
    <property type="entry name" value="PyrdxlP-dep_Trfase_small"/>
</dbReference>
<reference evidence="8 9" key="1">
    <citation type="journal article" date="2019" name="Nat. Microbiol.">
        <title>Mediterranean grassland soil C-N compound turnover is dependent on rainfall and depth, and is mediated by genomically divergent microorganisms.</title>
        <authorList>
            <person name="Diamond S."/>
            <person name="Andeer P.F."/>
            <person name="Li Z."/>
            <person name="Crits-Christoph A."/>
            <person name="Burstein D."/>
            <person name="Anantharaman K."/>
            <person name="Lane K.R."/>
            <person name="Thomas B.C."/>
            <person name="Pan C."/>
            <person name="Northen T.R."/>
            <person name="Banfield J.F."/>
        </authorList>
    </citation>
    <scope>NUCLEOTIDE SEQUENCE [LARGE SCALE GENOMIC DNA]</scope>
    <source>
        <strain evidence="8">NP_5</strain>
    </source>
</reference>
<evidence type="ECO:0000256" key="6">
    <source>
        <dbReference type="ARBA" id="ARBA00050776"/>
    </source>
</evidence>